<dbReference type="PROSITE" id="PS51257">
    <property type="entry name" value="PROKAR_LIPOPROTEIN"/>
    <property type="match status" value="1"/>
</dbReference>
<proteinExistence type="predicted"/>
<dbReference type="Proteomes" id="UP001595979">
    <property type="component" value="Unassembled WGS sequence"/>
</dbReference>
<evidence type="ECO:0000256" key="1">
    <source>
        <dbReference type="SAM" id="SignalP"/>
    </source>
</evidence>
<evidence type="ECO:0000313" key="3">
    <source>
        <dbReference type="Proteomes" id="UP001595979"/>
    </source>
</evidence>
<sequence length="128" mass="12459">MKNVRLLAVLILGLGLTACGSPGSGFDNPFTVPLTLTVSPATVSLTQGATAHVAATVKTASGQTLPAVFTAQAVGGLTITPDSSGLTIAAGETTTPGSYAVAVSAQASRGEAQGSFTVTVTAPATETP</sequence>
<gene>
    <name evidence="2" type="ORF">ACFPQ6_12625</name>
</gene>
<evidence type="ECO:0000313" key="2">
    <source>
        <dbReference type="EMBL" id="MFC5849153.1"/>
    </source>
</evidence>
<dbReference type="RefSeq" id="WP_380049931.1">
    <property type="nucleotide sequence ID" value="NZ_JBHSOH010000015.1"/>
</dbReference>
<feature type="signal peptide" evidence="1">
    <location>
        <begin position="1"/>
        <end position="20"/>
    </location>
</feature>
<accession>A0ABW1DMH2</accession>
<keyword evidence="3" id="KW-1185">Reference proteome</keyword>
<feature type="chain" id="PRO_5045928423" evidence="1">
    <location>
        <begin position="21"/>
        <end position="128"/>
    </location>
</feature>
<organism evidence="2 3">
    <name type="scientific">Deinococcus petrolearius</name>
    <dbReference type="NCBI Taxonomy" id="1751295"/>
    <lineage>
        <taxon>Bacteria</taxon>
        <taxon>Thermotogati</taxon>
        <taxon>Deinococcota</taxon>
        <taxon>Deinococci</taxon>
        <taxon>Deinococcales</taxon>
        <taxon>Deinococcaceae</taxon>
        <taxon>Deinococcus</taxon>
    </lineage>
</organism>
<name>A0ABW1DMH2_9DEIO</name>
<keyword evidence="1" id="KW-0732">Signal</keyword>
<comment type="caution">
    <text evidence="2">The sequence shown here is derived from an EMBL/GenBank/DDBJ whole genome shotgun (WGS) entry which is preliminary data.</text>
</comment>
<dbReference type="EMBL" id="JBHSOH010000015">
    <property type="protein sequence ID" value="MFC5849153.1"/>
    <property type="molecule type" value="Genomic_DNA"/>
</dbReference>
<reference evidence="3" key="1">
    <citation type="journal article" date="2019" name="Int. J. Syst. Evol. Microbiol.">
        <title>The Global Catalogue of Microorganisms (GCM) 10K type strain sequencing project: providing services to taxonomists for standard genome sequencing and annotation.</title>
        <authorList>
            <consortium name="The Broad Institute Genomics Platform"/>
            <consortium name="The Broad Institute Genome Sequencing Center for Infectious Disease"/>
            <person name="Wu L."/>
            <person name="Ma J."/>
        </authorList>
    </citation>
    <scope>NUCLEOTIDE SEQUENCE [LARGE SCALE GENOMIC DNA]</scope>
    <source>
        <strain evidence="3">CGMCC 1.15053</strain>
    </source>
</reference>
<protein>
    <submittedName>
        <fullName evidence="2">Uncharacterized protein</fullName>
    </submittedName>
</protein>